<protein>
    <recommendedName>
        <fullName evidence="3">HNH endonuclease</fullName>
    </recommendedName>
</protein>
<evidence type="ECO:0008006" key="3">
    <source>
        <dbReference type="Google" id="ProtNLM"/>
    </source>
</evidence>
<dbReference type="AlphaFoldDB" id="A0A350P7R5"/>
<name>A0A350P7R5_9ALTE</name>
<dbReference type="EMBL" id="DNAN01000583">
    <property type="protein sequence ID" value="HAW77332.1"/>
    <property type="molecule type" value="Genomic_DNA"/>
</dbReference>
<dbReference type="Proteomes" id="UP000263517">
    <property type="component" value="Unassembled WGS sequence"/>
</dbReference>
<evidence type="ECO:0000313" key="1">
    <source>
        <dbReference type="EMBL" id="HAW77332.1"/>
    </source>
</evidence>
<evidence type="ECO:0000313" key="2">
    <source>
        <dbReference type="Proteomes" id="UP000263517"/>
    </source>
</evidence>
<gene>
    <name evidence="1" type="ORF">DCW74_16560</name>
</gene>
<proteinExistence type="predicted"/>
<sequence length="122" mass="14191">MKHPINASNYKSENLQALCPNCHAQKTQLEAIERADRLWKDTENKRRQHLIDTREDRVITKDGVQMYRCETCFQTRPLTEGWESHTCSKLKPPTQTLSVYAYSSPRDFLSDNPVTHNIEIGD</sequence>
<organism evidence="1 2">
    <name type="scientific">Alteromonas australica</name>
    <dbReference type="NCBI Taxonomy" id="589873"/>
    <lineage>
        <taxon>Bacteria</taxon>
        <taxon>Pseudomonadati</taxon>
        <taxon>Pseudomonadota</taxon>
        <taxon>Gammaproteobacteria</taxon>
        <taxon>Alteromonadales</taxon>
        <taxon>Alteromonadaceae</taxon>
        <taxon>Alteromonas/Salinimonas group</taxon>
        <taxon>Alteromonas</taxon>
    </lineage>
</organism>
<accession>A0A350P7R5</accession>
<comment type="caution">
    <text evidence="1">The sequence shown here is derived from an EMBL/GenBank/DDBJ whole genome shotgun (WGS) entry which is preliminary data.</text>
</comment>
<reference evidence="1 2" key="1">
    <citation type="journal article" date="2018" name="Nat. Biotechnol.">
        <title>A standardized bacterial taxonomy based on genome phylogeny substantially revises the tree of life.</title>
        <authorList>
            <person name="Parks D.H."/>
            <person name="Chuvochina M."/>
            <person name="Waite D.W."/>
            <person name="Rinke C."/>
            <person name="Skarshewski A."/>
            <person name="Chaumeil P.A."/>
            <person name="Hugenholtz P."/>
        </authorList>
    </citation>
    <scope>NUCLEOTIDE SEQUENCE [LARGE SCALE GENOMIC DNA]</scope>
    <source>
        <strain evidence="1">UBA11978</strain>
    </source>
</reference>